<dbReference type="EMBL" id="JBHULB010000006">
    <property type="protein sequence ID" value="MFD2585732.1"/>
    <property type="molecule type" value="Genomic_DNA"/>
</dbReference>
<dbReference type="PROSITE" id="PS51257">
    <property type="entry name" value="PROKAR_LIPOPROTEIN"/>
    <property type="match status" value="1"/>
</dbReference>
<protein>
    <recommendedName>
        <fullName evidence="3">Lipocalin-like domain-containing protein</fullName>
    </recommendedName>
</protein>
<reference evidence="2" key="1">
    <citation type="journal article" date="2019" name="Int. J. Syst. Evol. Microbiol.">
        <title>The Global Catalogue of Microorganisms (GCM) 10K type strain sequencing project: providing services to taxonomists for standard genome sequencing and annotation.</title>
        <authorList>
            <consortium name="The Broad Institute Genomics Platform"/>
            <consortium name="The Broad Institute Genome Sequencing Center for Infectious Disease"/>
            <person name="Wu L."/>
            <person name="Ma J."/>
        </authorList>
    </citation>
    <scope>NUCLEOTIDE SEQUENCE [LARGE SCALE GENOMIC DNA]</scope>
    <source>
        <strain evidence="2">KCTC 52368</strain>
    </source>
</reference>
<evidence type="ECO:0000313" key="1">
    <source>
        <dbReference type="EMBL" id="MFD2585732.1"/>
    </source>
</evidence>
<gene>
    <name evidence="1" type="ORF">ACFSQJ_02250</name>
</gene>
<organism evidence="1 2">
    <name type="scientific">Croceitalea marina</name>
    <dbReference type="NCBI Taxonomy" id="1775166"/>
    <lineage>
        <taxon>Bacteria</taxon>
        <taxon>Pseudomonadati</taxon>
        <taxon>Bacteroidota</taxon>
        <taxon>Flavobacteriia</taxon>
        <taxon>Flavobacteriales</taxon>
        <taxon>Flavobacteriaceae</taxon>
        <taxon>Croceitalea</taxon>
    </lineage>
</organism>
<proteinExistence type="predicted"/>
<dbReference type="RefSeq" id="WP_377765199.1">
    <property type="nucleotide sequence ID" value="NZ_JBHULB010000006.1"/>
</dbReference>
<accession>A0ABW5MR39</accession>
<dbReference type="Proteomes" id="UP001597526">
    <property type="component" value="Unassembled WGS sequence"/>
</dbReference>
<sequence length="165" mass="17822">MKKLFVLIIGVVVFSCSDGDLQIEAIDFDDVTAQNCETLSIGTRLFFKIDGDEALILQLGEGLLRNEVSTEVITSDIPGNSQLTYRLFDGTITSGYFCDDIPPATPNVIGEIEASEGSVLITTTTTDSVTFTHTIQLEGIIITNTAGESIIDLTTSEFETIETTN</sequence>
<comment type="caution">
    <text evidence="1">The sequence shown here is derived from an EMBL/GenBank/DDBJ whole genome shotgun (WGS) entry which is preliminary data.</text>
</comment>
<evidence type="ECO:0000313" key="2">
    <source>
        <dbReference type="Proteomes" id="UP001597526"/>
    </source>
</evidence>
<name>A0ABW5MR39_9FLAO</name>
<evidence type="ECO:0008006" key="3">
    <source>
        <dbReference type="Google" id="ProtNLM"/>
    </source>
</evidence>
<keyword evidence="2" id="KW-1185">Reference proteome</keyword>